<dbReference type="InterPro" id="IPR008914">
    <property type="entry name" value="PEBP"/>
</dbReference>
<dbReference type="PANTHER" id="PTHR30289:SF1">
    <property type="entry name" value="PEBP (PHOSPHATIDYLETHANOLAMINE-BINDING PROTEIN) FAMILY PROTEIN"/>
    <property type="match status" value="1"/>
</dbReference>
<comment type="similarity">
    <text evidence="1">Belongs to the UPF0098 family.</text>
</comment>
<name>A0ABP9H5P5_9ACTN</name>
<evidence type="ECO:0000313" key="4">
    <source>
        <dbReference type="Proteomes" id="UP001499993"/>
    </source>
</evidence>
<dbReference type="Pfam" id="PF01161">
    <property type="entry name" value="PBP"/>
    <property type="match status" value="1"/>
</dbReference>
<dbReference type="SUPFAM" id="SSF49777">
    <property type="entry name" value="PEBP-like"/>
    <property type="match status" value="1"/>
</dbReference>
<dbReference type="PROSITE" id="PS51257">
    <property type="entry name" value="PROKAR_LIPOPROTEIN"/>
    <property type="match status" value="1"/>
</dbReference>
<dbReference type="Gene3D" id="3.90.280.10">
    <property type="entry name" value="PEBP-like"/>
    <property type="match status" value="1"/>
</dbReference>
<organism evidence="3 4">
    <name type="scientific">Streptomonospora halophila</name>
    <dbReference type="NCBI Taxonomy" id="427369"/>
    <lineage>
        <taxon>Bacteria</taxon>
        <taxon>Bacillati</taxon>
        <taxon>Actinomycetota</taxon>
        <taxon>Actinomycetes</taxon>
        <taxon>Streptosporangiales</taxon>
        <taxon>Nocardiopsidaceae</taxon>
        <taxon>Streptomonospora</taxon>
    </lineage>
</organism>
<feature type="region of interest" description="Disordered" evidence="2">
    <location>
        <begin position="117"/>
        <end position="137"/>
    </location>
</feature>
<dbReference type="InterPro" id="IPR005247">
    <property type="entry name" value="YbhB_YbcL/LppC-like"/>
</dbReference>
<evidence type="ECO:0000256" key="1">
    <source>
        <dbReference type="ARBA" id="ARBA00007120"/>
    </source>
</evidence>
<keyword evidence="4" id="KW-1185">Reference proteome</keyword>
<evidence type="ECO:0008006" key="5">
    <source>
        <dbReference type="Google" id="ProtNLM"/>
    </source>
</evidence>
<sequence length="191" mass="20273">MFSVDRRSSRQRRAGARLAAAGGAVLAATAGCGSLASDTETELDDNINLTSTMMQAGEPMPRLYTCRGEGVSPALQWSGLPDENTTESLALVVDAPEEATVFWVLYGLDPQTAELRQNTVPHPGEQGRNSEGETAYDPPCYSEDGADEVRFTLYALDSELDLADDASLEEALGAIAERAVSRGSLTVSNGQ</sequence>
<comment type="caution">
    <text evidence="3">The sequence shown here is derived from an EMBL/GenBank/DDBJ whole genome shotgun (WGS) entry which is preliminary data.</text>
</comment>
<dbReference type="RefSeq" id="WP_344146575.1">
    <property type="nucleotide sequence ID" value="NZ_BAABIK010000051.1"/>
</dbReference>
<dbReference type="Proteomes" id="UP001499993">
    <property type="component" value="Unassembled WGS sequence"/>
</dbReference>
<accession>A0ABP9H5P5</accession>
<dbReference type="PANTHER" id="PTHR30289">
    <property type="entry name" value="UNCHARACTERIZED PROTEIN YBCL-RELATED"/>
    <property type="match status" value="1"/>
</dbReference>
<evidence type="ECO:0000313" key="3">
    <source>
        <dbReference type="EMBL" id="GAA4958066.1"/>
    </source>
</evidence>
<dbReference type="CDD" id="cd00865">
    <property type="entry name" value="PEBP_bact_arch"/>
    <property type="match status" value="1"/>
</dbReference>
<gene>
    <name evidence="3" type="ORF">GCM10023224_50010</name>
</gene>
<reference evidence="4" key="1">
    <citation type="journal article" date="2019" name="Int. J. Syst. Evol. Microbiol.">
        <title>The Global Catalogue of Microorganisms (GCM) 10K type strain sequencing project: providing services to taxonomists for standard genome sequencing and annotation.</title>
        <authorList>
            <consortium name="The Broad Institute Genomics Platform"/>
            <consortium name="The Broad Institute Genome Sequencing Center for Infectious Disease"/>
            <person name="Wu L."/>
            <person name="Ma J."/>
        </authorList>
    </citation>
    <scope>NUCLEOTIDE SEQUENCE [LARGE SCALE GENOMIC DNA]</scope>
    <source>
        <strain evidence="4">JCM 18123</strain>
    </source>
</reference>
<evidence type="ECO:0000256" key="2">
    <source>
        <dbReference type="SAM" id="MobiDB-lite"/>
    </source>
</evidence>
<protein>
    <recommendedName>
        <fullName evidence="5">YbhB/YbcL family Raf kinase inhibitor-like protein</fullName>
    </recommendedName>
</protein>
<dbReference type="EMBL" id="BAABIK010000051">
    <property type="protein sequence ID" value="GAA4958066.1"/>
    <property type="molecule type" value="Genomic_DNA"/>
</dbReference>
<proteinExistence type="inferred from homology"/>
<dbReference type="InterPro" id="IPR036610">
    <property type="entry name" value="PEBP-like_sf"/>
</dbReference>